<dbReference type="InterPro" id="IPR052225">
    <property type="entry name" value="Ser/Arg_repetitive_matrix"/>
</dbReference>
<dbReference type="InterPro" id="IPR036483">
    <property type="entry name" value="PWI_dom_sf"/>
</dbReference>
<dbReference type="RefSeq" id="XP_011131490.1">
    <property type="nucleotide sequence ID" value="XM_011133188.1"/>
</dbReference>
<dbReference type="AlphaFoldDB" id="A0A023B3K2"/>
<dbReference type="GO" id="GO:0006397">
    <property type="term" value="P:mRNA processing"/>
    <property type="evidence" value="ECO:0007669"/>
    <property type="project" value="UniProtKB-KW"/>
</dbReference>
<sequence length="133" mass="15572">MSAEDREMREYVWPRSFDEKVDLGRVSLDMVKSWLTQKVTELTGSEDEILIEYIMNNLLEELDPKTLTVRLRGFLQENTYDFVASLWNLLLQKDSVPQELKDAQKKELETQRLEAEKIKRELAALEARPGLRG</sequence>
<dbReference type="OrthoDB" id="163257at2759"/>
<evidence type="ECO:0000256" key="1">
    <source>
        <dbReference type="ARBA" id="ARBA00022664"/>
    </source>
</evidence>
<dbReference type="GO" id="GO:0003723">
    <property type="term" value="F:RNA binding"/>
    <property type="evidence" value="ECO:0007669"/>
    <property type="project" value="TreeGrafter"/>
</dbReference>
<dbReference type="eggNOG" id="KOG2146">
    <property type="taxonomic scope" value="Eukaryota"/>
</dbReference>
<evidence type="ECO:0000313" key="4">
    <source>
        <dbReference type="EMBL" id="EZG55577.1"/>
    </source>
</evidence>
<dbReference type="PANTHER" id="PTHR23148">
    <property type="entry name" value="SERINE/ARGININE REGULATED NUCLEAR MATRIX PROTEIN"/>
    <property type="match status" value="1"/>
</dbReference>
<feature type="coiled-coil region" evidence="2">
    <location>
        <begin position="101"/>
        <end position="128"/>
    </location>
</feature>
<evidence type="ECO:0000259" key="3">
    <source>
        <dbReference type="PROSITE" id="PS51025"/>
    </source>
</evidence>
<name>A0A023B3K2_GRENI</name>
<dbReference type="EMBL" id="AFNH02000829">
    <property type="protein sequence ID" value="EZG55577.1"/>
    <property type="molecule type" value="Genomic_DNA"/>
</dbReference>
<gene>
    <name evidence="4" type="ORF">GNI_110870</name>
</gene>
<feature type="domain" description="PWI" evidence="3">
    <location>
        <begin position="10"/>
        <end position="103"/>
    </location>
</feature>
<dbReference type="Gene3D" id="1.20.1390.10">
    <property type="entry name" value="PWI domain"/>
    <property type="match status" value="1"/>
</dbReference>
<dbReference type="SMART" id="SM00311">
    <property type="entry name" value="PWI"/>
    <property type="match status" value="1"/>
</dbReference>
<keyword evidence="5" id="KW-1185">Reference proteome</keyword>
<dbReference type="GO" id="GO:0005681">
    <property type="term" value="C:spliceosomal complex"/>
    <property type="evidence" value="ECO:0007669"/>
    <property type="project" value="TreeGrafter"/>
</dbReference>
<reference evidence="4" key="1">
    <citation type="submission" date="2013-12" db="EMBL/GenBank/DDBJ databases">
        <authorList>
            <person name="Omoto C.K."/>
            <person name="Sibley D."/>
            <person name="Venepally P."/>
            <person name="Hadjithomas M."/>
            <person name="Karamycheva S."/>
            <person name="Brunk B."/>
            <person name="Roos D."/>
            <person name="Caler E."/>
            <person name="Lorenzi H."/>
        </authorList>
    </citation>
    <scope>NUCLEOTIDE SEQUENCE</scope>
</reference>
<keyword evidence="1" id="KW-0507">mRNA processing</keyword>
<accession>A0A023B3K2</accession>
<dbReference type="OMA" id="FEDEIVC"/>
<dbReference type="Proteomes" id="UP000019763">
    <property type="component" value="Unassembled WGS sequence"/>
</dbReference>
<dbReference type="Pfam" id="PF01480">
    <property type="entry name" value="PWI"/>
    <property type="match status" value="1"/>
</dbReference>
<comment type="caution">
    <text evidence="4">The sequence shown here is derived from an EMBL/GenBank/DDBJ whole genome shotgun (WGS) entry which is preliminary data.</text>
</comment>
<dbReference type="PANTHER" id="PTHR23148:SF0">
    <property type="entry name" value="SERINE_ARGININE REPETITIVE MATRIX PROTEIN 1"/>
    <property type="match status" value="1"/>
</dbReference>
<dbReference type="GeneID" id="22913910"/>
<keyword evidence="2" id="KW-0175">Coiled coil</keyword>
<dbReference type="PROSITE" id="PS51025">
    <property type="entry name" value="PWI"/>
    <property type="match status" value="1"/>
</dbReference>
<dbReference type="VEuPathDB" id="CryptoDB:GNI_110870"/>
<dbReference type="GO" id="GO:0048024">
    <property type="term" value="P:regulation of mRNA splicing, via spliceosome"/>
    <property type="evidence" value="ECO:0007669"/>
    <property type="project" value="TreeGrafter"/>
</dbReference>
<proteinExistence type="predicted"/>
<protein>
    <submittedName>
        <fullName evidence="4">PWI domain protein</fullName>
    </submittedName>
</protein>
<evidence type="ECO:0000256" key="2">
    <source>
        <dbReference type="SAM" id="Coils"/>
    </source>
</evidence>
<evidence type="ECO:0000313" key="5">
    <source>
        <dbReference type="Proteomes" id="UP000019763"/>
    </source>
</evidence>
<dbReference type="InterPro" id="IPR002483">
    <property type="entry name" value="PWI_dom"/>
</dbReference>
<dbReference type="SUPFAM" id="SSF101233">
    <property type="entry name" value="PWI domain"/>
    <property type="match status" value="1"/>
</dbReference>
<organism evidence="4 5">
    <name type="scientific">Gregarina niphandrodes</name>
    <name type="common">Septate eugregarine</name>
    <dbReference type="NCBI Taxonomy" id="110365"/>
    <lineage>
        <taxon>Eukaryota</taxon>
        <taxon>Sar</taxon>
        <taxon>Alveolata</taxon>
        <taxon>Apicomplexa</taxon>
        <taxon>Conoidasida</taxon>
        <taxon>Gregarinasina</taxon>
        <taxon>Eugregarinorida</taxon>
        <taxon>Gregarinidae</taxon>
        <taxon>Gregarina</taxon>
    </lineage>
</organism>